<evidence type="ECO:0000313" key="3">
    <source>
        <dbReference type="Proteomes" id="UP000702425"/>
    </source>
</evidence>
<feature type="transmembrane region" description="Helical" evidence="1">
    <location>
        <begin position="66"/>
        <end position="89"/>
    </location>
</feature>
<dbReference type="InterPro" id="IPR052948">
    <property type="entry name" value="Low_temp-induced_all0457"/>
</dbReference>
<name>A0ABX2CXQ9_9CYAN</name>
<gene>
    <name evidence="2" type="ORF">E5S67_01928</name>
</gene>
<keyword evidence="1" id="KW-1133">Transmembrane helix</keyword>
<evidence type="ECO:0000313" key="2">
    <source>
        <dbReference type="EMBL" id="NQE34205.1"/>
    </source>
</evidence>
<dbReference type="Proteomes" id="UP000702425">
    <property type="component" value="Unassembled WGS sequence"/>
</dbReference>
<comment type="caution">
    <text evidence="2">The sequence shown here is derived from an EMBL/GenBank/DDBJ whole genome shotgun (WGS) entry which is preliminary data.</text>
</comment>
<dbReference type="PANTHER" id="PTHR36109:SF2">
    <property type="entry name" value="MEMBRANE PROTEIN"/>
    <property type="match status" value="1"/>
</dbReference>
<dbReference type="RefSeq" id="WP_172186816.1">
    <property type="nucleotide sequence ID" value="NZ_CAWPPK010000179.1"/>
</dbReference>
<proteinExistence type="predicted"/>
<reference evidence="2 3" key="1">
    <citation type="journal article" date="2020" name="Sci. Rep.">
        <title>A novel cyanobacterial geosmin producer, revising GeoA distribution and dispersion patterns in Bacteria.</title>
        <authorList>
            <person name="Churro C."/>
            <person name="Semedo-Aguiar A.P."/>
            <person name="Silva A.D."/>
            <person name="Pereira-Leal J.B."/>
            <person name="Leite R.B."/>
        </authorList>
    </citation>
    <scope>NUCLEOTIDE SEQUENCE [LARGE SCALE GENOMIC DNA]</scope>
    <source>
        <strain evidence="2 3">IPMA8</strain>
    </source>
</reference>
<keyword evidence="3" id="KW-1185">Reference proteome</keyword>
<dbReference type="PANTHER" id="PTHR36109">
    <property type="entry name" value="MEMBRANE PROTEIN-RELATED"/>
    <property type="match status" value="1"/>
</dbReference>
<keyword evidence="1" id="KW-0472">Membrane</keyword>
<evidence type="ECO:0000256" key="1">
    <source>
        <dbReference type="SAM" id="Phobius"/>
    </source>
</evidence>
<sequence>MNYQNLKRASGLFTNHRNAEQALVELKSRGFPMHKISVIAKPSDNDALDSLGVQKILITRAAGAQVGAILGSIRLGSLALIVGLSSLLIPGIGQAVAVESILATFFGSGIAATAGGLYGALQGWLVPEEQARIYNDRFNQGDYLIVMEARENEIVIAEPVLKRWEILTWRVCDAT</sequence>
<organism evidence="2 3">
    <name type="scientific">Microcoleus asticus IPMA8</name>
    <dbReference type="NCBI Taxonomy" id="2563858"/>
    <lineage>
        <taxon>Bacteria</taxon>
        <taxon>Bacillati</taxon>
        <taxon>Cyanobacteriota</taxon>
        <taxon>Cyanophyceae</taxon>
        <taxon>Oscillatoriophycideae</taxon>
        <taxon>Oscillatoriales</taxon>
        <taxon>Microcoleaceae</taxon>
        <taxon>Microcoleus</taxon>
        <taxon>Microcoleus asticus</taxon>
    </lineage>
</organism>
<dbReference type="EMBL" id="SRRZ01000026">
    <property type="protein sequence ID" value="NQE34205.1"/>
    <property type="molecule type" value="Genomic_DNA"/>
</dbReference>
<feature type="transmembrane region" description="Helical" evidence="1">
    <location>
        <begin position="101"/>
        <end position="121"/>
    </location>
</feature>
<accession>A0ABX2CXQ9</accession>
<keyword evidence="1" id="KW-0812">Transmembrane</keyword>
<protein>
    <submittedName>
        <fullName evidence="2">Uncharacterized protein</fullName>
    </submittedName>
</protein>